<feature type="domain" description="Alpha-2-macroglobulin RAP C-terminal" evidence="4">
    <location>
        <begin position="124"/>
        <end position="323"/>
    </location>
</feature>
<feature type="domain" description="Alpha-2-macroglobulin receptor-associated protein" evidence="3">
    <location>
        <begin position="23"/>
        <end position="105"/>
    </location>
</feature>
<reference evidence="6" key="1">
    <citation type="submission" date="2025-08" db="UniProtKB">
        <authorList>
            <consortium name="RefSeq"/>
        </authorList>
    </citation>
    <scope>IDENTIFICATION</scope>
    <source>
        <tissue evidence="6">Tentacle</tissue>
    </source>
</reference>
<dbReference type="GO" id="GO:0048019">
    <property type="term" value="F:receptor antagonist activity"/>
    <property type="evidence" value="ECO:0007669"/>
    <property type="project" value="InterPro"/>
</dbReference>
<keyword evidence="1" id="KW-0175">Coiled coil</keyword>
<sequence length="323" mass="38590">MVHFIRTVLAILFLFIFNDVSFARQDDKPFRMHKLNIIWQKVRSKMSTQKLESLKHALTQQDAKELKWKELKAHGGDASGEQEAKLRRNLFQILDKYAFGHLVEGHQKLSEPGVEDNTVREEGMFNNKKLHQLWDVAEKQGKFDNEEMDDLKTEFKHHQGKIEEYNMLLKILQEQHDISDNSINIHERMNENQIDKLKDELKDKYSEMNKHYAELKEKITGEKDKSQFKDYRVVELWERALEKNFSEFELQSIKDELKHFDHKISKHEHFKKQVEKTERMLKAGEKVDHQTHKNAIKKAKEHGRYVKKLHSTLLDRVSHRNEL</sequence>
<dbReference type="GeneID" id="116289409"/>
<dbReference type="GO" id="GO:0005783">
    <property type="term" value="C:endoplasmic reticulum"/>
    <property type="evidence" value="ECO:0007669"/>
    <property type="project" value="InterPro"/>
</dbReference>
<dbReference type="FunCoup" id="A0A6P8H9I2">
    <property type="interactions" value="805"/>
</dbReference>
<evidence type="ECO:0000259" key="4">
    <source>
        <dbReference type="Pfam" id="PF06401"/>
    </source>
</evidence>
<dbReference type="GO" id="GO:0008201">
    <property type="term" value="F:heparin binding"/>
    <property type="evidence" value="ECO:0007669"/>
    <property type="project" value="InterPro"/>
</dbReference>
<dbReference type="PANTHER" id="PTHR16560">
    <property type="entry name" value="ALPHA-2-MACROGLOBULIN RECEPTOR-ASSOCIATED PROTEIN"/>
    <property type="match status" value="1"/>
</dbReference>
<dbReference type="InterPro" id="IPR009066">
    <property type="entry name" value="MG_RAP_rcpt_1"/>
</dbReference>
<dbReference type="SUPFAM" id="SSF47045">
    <property type="entry name" value="RAP domain-like"/>
    <property type="match status" value="3"/>
</dbReference>
<protein>
    <submittedName>
        <fullName evidence="6">Alpha-2-macroglobulin receptor-associated protein-like</fullName>
    </submittedName>
</protein>
<dbReference type="OrthoDB" id="5817428at2759"/>
<dbReference type="InterPro" id="IPR038003">
    <property type="entry name" value="A2-macroglobuin_RAP"/>
</dbReference>
<dbReference type="Pfam" id="PF06401">
    <property type="entry name" value="Alpha-2-MRAP_C"/>
    <property type="match status" value="1"/>
</dbReference>
<dbReference type="KEGG" id="aten:116289409"/>
<dbReference type="GO" id="GO:0048259">
    <property type="term" value="P:regulation of receptor-mediated endocytosis"/>
    <property type="evidence" value="ECO:0007669"/>
    <property type="project" value="TreeGrafter"/>
</dbReference>
<dbReference type="AlphaFoldDB" id="A0A6P8H9I2"/>
<accession>A0A6P8H9I2</accession>
<dbReference type="GO" id="GO:0050750">
    <property type="term" value="F:low-density lipoprotein particle receptor binding"/>
    <property type="evidence" value="ECO:0007669"/>
    <property type="project" value="InterPro"/>
</dbReference>
<evidence type="ECO:0000313" key="5">
    <source>
        <dbReference type="Proteomes" id="UP000515163"/>
    </source>
</evidence>
<evidence type="ECO:0000256" key="2">
    <source>
        <dbReference type="SAM" id="SignalP"/>
    </source>
</evidence>
<dbReference type="InterPro" id="IPR010483">
    <property type="entry name" value="Alpha_2_MRAP_C"/>
</dbReference>
<dbReference type="Proteomes" id="UP000515163">
    <property type="component" value="Unplaced"/>
</dbReference>
<feature type="coiled-coil region" evidence="1">
    <location>
        <begin position="194"/>
        <end position="225"/>
    </location>
</feature>
<evidence type="ECO:0000256" key="1">
    <source>
        <dbReference type="SAM" id="Coils"/>
    </source>
</evidence>
<keyword evidence="5" id="KW-1185">Reference proteome</keyword>
<dbReference type="Gene3D" id="1.20.81.10">
    <property type="entry name" value="RAP domain"/>
    <property type="match status" value="3"/>
</dbReference>
<evidence type="ECO:0000259" key="3">
    <source>
        <dbReference type="Pfam" id="PF06400"/>
    </source>
</evidence>
<keyword evidence="2" id="KW-0732">Signal</keyword>
<dbReference type="RefSeq" id="XP_031552181.1">
    <property type="nucleotide sequence ID" value="XM_031696321.1"/>
</dbReference>
<proteinExistence type="predicted"/>
<feature type="signal peptide" evidence="2">
    <location>
        <begin position="1"/>
        <end position="23"/>
    </location>
</feature>
<gene>
    <name evidence="6" type="primary">LOC116289409</name>
</gene>
<feature type="chain" id="PRO_5028169849" evidence="2">
    <location>
        <begin position="24"/>
        <end position="323"/>
    </location>
</feature>
<organism evidence="5 6">
    <name type="scientific">Actinia tenebrosa</name>
    <name type="common">Australian red waratah sea anemone</name>
    <dbReference type="NCBI Taxonomy" id="6105"/>
    <lineage>
        <taxon>Eukaryota</taxon>
        <taxon>Metazoa</taxon>
        <taxon>Cnidaria</taxon>
        <taxon>Anthozoa</taxon>
        <taxon>Hexacorallia</taxon>
        <taxon>Actiniaria</taxon>
        <taxon>Actiniidae</taxon>
        <taxon>Actinia</taxon>
    </lineage>
</organism>
<dbReference type="InterPro" id="IPR036744">
    <property type="entry name" value="RAP_sf"/>
</dbReference>
<dbReference type="PANTHER" id="PTHR16560:SF2">
    <property type="entry name" value="ALPHA-2-MACROGLOBULIN RECEPTOR-ASSOCIATED PROTEIN"/>
    <property type="match status" value="1"/>
</dbReference>
<dbReference type="InParanoid" id="A0A6P8H9I2"/>
<dbReference type="Pfam" id="PF06400">
    <property type="entry name" value="Alpha-2-MRAP_N"/>
    <property type="match status" value="1"/>
</dbReference>
<name>A0A6P8H9I2_ACTTE</name>
<evidence type="ECO:0000313" key="6">
    <source>
        <dbReference type="RefSeq" id="XP_031552181.1"/>
    </source>
</evidence>